<evidence type="ECO:0000313" key="3">
    <source>
        <dbReference type="Proteomes" id="UP000664940"/>
    </source>
</evidence>
<reference evidence="2 3" key="1">
    <citation type="journal article" date="2020" name="Nature">
        <title>Six reference-quality genomes reveal evolution of bat adaptations.</title>
        <authorList>
            <person name="Jebb D."/>
            <person name="Huang Z."/>
            <person name="Pippel M."/>
            <person name="Hughes G.M."/>
            <person name="Lavrichenko K."/>
            <person name="Devanna P."/>
            <person name="Winkler S."/>
            <person name="Jermiin L.S."/>
            <person name="Skirmuntt E.C."/>
            <person name="Katzourakis A."/>
            <person name="Burkitt-Gray L."/>
            <person name="Ray D.A."/>
            <person name="Sullivan K.A.M."/>
            <person name="Roscito J.G."/>
            <person name="Kirilenko B.M."/>
            <person name="Davalos L.M."/>
            <person name="Corthals A.P."/>
            <person name="Power M.L."/>
            <person name="Jones G."/>
            <person name="Ransome R.D."/>
            <person name="Dechmann D.K.N."/>
            <person name="Locatelli A.G."/>
            <person name="Puechmaille S.J."/>
            <person name="Fedrigo O."/>
            <person name="Jarvis E.D."/>
            <person name="Hiller M."/>
            <person name="Vernes S.C."/>
            <person name="Myers E.W."/>
            <person name="Teeling E.C."/>
        </authorList>
    </citation>
    <scope>NUCLEOTIDE SEQUENCE [LARGE SCALE GENOMIC DNA]</scope>
    <source>
        <strain evidence="2">Bat1K_MPI-CBG_1</strain>
    </source>
</reference>
<dbReference type="Proteomes" id="UP000664940">
    <property type="component" value="Unassembled WGS sequence"/>
</dbReference>
<gene>
    <name evidence="2" type="ORF">HJG60_009878</name>
</gene>
<sequence>MPRPTRGGLRNVPRQVGDFSVLAGGAHARVGGGRSRQGRPCVSASVPLPAKSLNHLNATVAPCPPLPLHHGVGREGVMTTPSLLTPSYKKSASAPSSAWAPLVPRKLLPLQPPALTPQRWAVPTLHLLPPRGSPEPCKRCLLGHCPQPRAHTPAGQARRLPCYKIPGGGAPEHQQAPVPPPPGHRPRADREGAR</sequence>
<proteinExistence type="predicted"/>
<comment type="caution">
    <text evidence="2">The sequence shown here is derived from an EMBL/GenBank/DDBJ whole genome shotgun (WGS) entry which is preliminary data.</text>
</comment>
<evidence type="ECO:0000256" key="1">
    <source>
        <dbReference type="SAM" id="MobiDB-lite"/>
    </source>
</evidence>
<protein>
    <submittedName>
        <fullName evidence="2">Uncharacterized protein</fullName>
    </submittedName>
</protein>
<feature type="region of interest" description="Disordered" evidence="1">
    <location>
        <begin position="150"/>
        <end position="194"/>
    </location>
</feature>
<name>A0A834BCU9_9CHIR</name>
<organism evidence="2 3">
    <name type="scientific">Phyllostomus discolor</name>
    <name type="common">pale spear-nosed bat</name>
    <dbReference type="NCBI Taxonomy" id="89673"/>
    <lineage>
        <taxon>Eukaryota</taxon>
        <taxon>Metazoa</taxon>
        <taxon>Chordata</taxon>
        <taxon>Craniata</taxon>
        <taxon>Vertebrata</taxon>
        <taxon>Euteleostomi</taxon>
        <taxon>Mammalia</taxon>
        <taxon>Eutheria</taxon>
        <taxon>Laurasiatheria</taxon>
        <taxon>Chiroptera</taxon>
        <taxon>Yangochiroptera</taxon>
        <taxon>Phyllostomidae</taxon>
        <taxon>Phyllostominae</taxon>
        <taxon>Phyllostomus</taxon>
    </lineage>
</organism>
<dbReference type="AlphaFoldDB" id="A0A834BCU9"/>
<accession>A0A834BCU9</accession>
<evidence type="ECO:0000313" key="2">
    <source>
        <dbReference type="EMBL" id="KAF6125435.1"/>
    </source>
</evidence>
<dbReference type="EMBL" id="JABVXQ010000002">
    <property type="protein sequence ID" value="KAF6125435.1"/>
    <property type="molecule type" value="Genomic_DNA"/>
</dbReference>